<evidence type="ECO:0000313" key="6">
    <source>
        <dbReference type="EMBL" id="CEI72920.1"/>
    </source>
</evidence>
<dbReference type="RefSeq" id="WP_166505416.1">
    <property type="nucleotide sequence ID" value="NZ_LN650648.1"/>
</dbReference>
<proteinExistence type="predicted"/>
<dbReference type="EMBL" id="LN650648">
    <property type="protein sequence ID" value="CEI72920.1"/>
    <property type="molecule type" value="Genomic_DNA"/>
</dbReference>
<protein>
    <submittedName>
        <fullName evidence="6">Holin_tox_secr: toxin secretion/phage lysis holin</fullName>
    </submittedName>
</protein>
<keyword evidence="7" id="KW-1185">Reference proteome</keyword>
<dbReference type="InterPro" id="IPR006480">
    <property type="entry name" value="Phage_holin_4_1"/>
</dbReference>
<dbReference type="GO" id="GO:0016020">
    <property type="term" value="C:membrane"/>
    <property type="evidence" value="ECO:0007669"/>
    <property type="project" value="UniProtKB-SubCell"/>
</dbReference>
<dbReference type="NCBIfam" id="TIGR01593">
    <property type="entry name" value="holin_tox_secr"/>
    <property type="match status" value="1"/>
</dbReference>
<keyword evidence="3 5" id="KW-1133">Transmembrane helix</keyword>
<accession>A0A2P2BRD2</accession>
<comment type="subcellular location">
    <subcellularLocation>
        <location evidence="1">Membrane</location>
        <topology evidence="1">Multi-pass membrane protein</topology>
    </subcellularLocation>
</comment>
<evidence type="ECO:0000256" key="4">
    <source>
        <dbReference type="ARBA" id="ARBA00023136"/>
    </source>
</evidence>
<evidence type="ECO:0000256" key="3">
    <source>
        <dbReference type="ARBA" id="ARBA00022989"/>
    </source>
</evidence>
<evidence type="ECO:0000313" key="7">
    <source>
        <dbReference type="Proteomes" id="UP000245695"/>
    </source>
</evidence>
<sequence length="143" mass="16070">MNFFNDLQGNPFISILLIACIWDLFLGILRALKEKKINSSAGINGIIRKVGMIGSALFLKLVDLVIDFNLVAFLPSEFLEIIKINSIGVCELFCLCFIAFETLSAMKNLTRSNIPIPSKLKEFIEYMLDTFTTENNKKDKVGV</sequence>
<organism evidence="6 7">
    <name type="scientific">Romboutsia hominis</name>
    <dbReference type="NCBI Taxonomy" id="1507512"/>
    <lineage>
        <taxon>Bacteria</taxon>
        <taxon>Bacillati</taxon>
        <taxon>Bacillota</taxon>
        <taxon>Clostridia</taxon>
        <taxon>Peptostreptococcales</taxon>
        <taxon>Peptostreptococcaceae</taxon>
        <taxon>Romboutsia</taxon>
    </lineage>
</organism>
<feature type="transmembrane region" description="Helical" evidence="5">
    <location>
        <begin position="12"/>
        <end position="32"/>
    </location>
</feature>
<keyword evidence="2 5" id="KW-0812">Transmembrane</keyword>
<evidence type="ECO:0000256" key="5">
    <source>
        <dbReference type="SAM" id="Phobius"/>
    </source>
</evidence>
<dbReference type="Proteomes" id="UP000245695">
    <property type="component" value="Chromosome 1"/>
</dbReference>
<dbReference type="AlphaFoldDB" id="A0A2P2BRD2"/>
<evidence type="ECO:0000256" key="2">
    <source>
        <dbReference type="ARBA" id="ARBA00022692"/>
    </source>
</evidence>
<feature type="transmembrane region" description="Helical" evidence="5">
    <location>
        <begin position="81"/>
        <end position="103"/>
    </location>
</feature>
<dbReference type="Pfam" id="PF05105">
    <property type="entry name" value="Phage_holin_4_1"/>
    <property type="match status" value="1"/>
</dbReference>
<gene>
    <name evidence="6" type="ORF">FRIFI_1385</name>
</gene>
<dbReference type="KEGG" id="rhom:FRIFI_1385"/>
<reference evidence="6 7" key="1">
    <citation type="submission" date="2014-09" db="EMBL/GenBank/DDBJ databases">
        <authorList>
            <person name="Hornung B.V."/>
        </authorList>
    </citation>
    <scope>NUCLEOTIDE SEQUENCE [LARGE SCALE GENOMIC DNA]</scope>
    <source>
        <strain evidence="6 7">FRIFI</strain>
    </source>
</reference>
<feature type="transmembrane region" description="Helical" evidence="5">
    <location>
        <begin position="53"/>
        <end position="75"/>
    </location>
</feature>
<name>A0A2P2BRD2_9FIRM</name>
<evidence type="ECO:0000256" key="1">
    <source>
        <dbReference type="ARBA" id="ARBA00004141"/>
    </source>
</evidence>
<keyword evidence="4 5" id="KW-0472">Membrane</keyword>